<dbReference type="NCBIfam" id="TIGR03954">
    <property type="entry name" value="integ_memb_HG"/>
    <property type="match status" value="1"/>
</dbReference>
<dbReference type="PANTHER" id="PTHR40077">
    <property type="entry name" value="MEMBRANE PROTEIN-RELATED"/>
    <property type="match status" value="1"/>
</dbReference>
<evidence type="ECO:0000256" key="6">
    <source>
        <dbReference type="SAM" id="Phobius"/>
    </source>
</evidence>
<feature type="transmembrane region" description="Helical" evidence="6">
    <location>
        <begin position="59"/>
        <end position="78"/>
    </location>
</feature>
<gene>
    <name evidence="8" type="ORF">DIU77_18320</name>
</gene>
<reference evidence="8" key="1">
    <citation type="submission" date="2018-05" db="EMBL/GenBank/DDBJ databases">
        <authorList>
            <person name="Lanie J.A."/>
            <person name="Ng W.-L."/>
            <person name="Kazmierczak K.M."/>
            <person name="Andrzejewski T.M."/>
            <person name="Davidsen T.M."/>
            <person name="Wayne K.J."/>
            <person name="Tettelin H."/>
            <person name="Glass J.I."/>
            <person name="Rusch D."/>
            <person name="Podicherti R."/>
            <person name="Tsui H.-C.T."/>
            <person name="Winkler M.E."/>
        </authorList>
    </citation>
    <scope>NUCLEOTIDE SEQUENCE</scope>
    <source>
        <strain evidence="8">ZC4RG45</strain>
    </source>
</reference>
<dbReference type="STRING" id="1111738.GCA_000427905_02798"/>
<keyword evidence="3 6" id="KW-0812">Transmembrane</keyword>
<dbReference type="PANTHER" id="PTHR40077:SF1">
    <property type="entry name" value="MEMBRANE PROTEIN"/>
    <property type="match status" value="1"/>
</dbReference>
<keyword evidence="5 6" id="KW-0472">Membrane</keyword>
<evidence type="ECO:0000256" key="1">
    <source>
        <dbReference type="ARBA" id="ARBA00004651"/>
    </source>
</evidence>
<keyword evidence="2" id="KW-1003">Cell membrane</keyword>
<organism evidence="8">
    <name type="scientific">Thermocrispum agreste</name>
    <dbReference type="NCBI Taxonomy" id="37925"/>
    <lineage>
        <taxon>Bacteria</taxon>
        <taxon>Bacillati</taxon>
        <taxon>Actinomycetota</taxon>
        <taxon>Actinomycetes</taxon>
        <taxon>Pseudonocardiales</taxon>
        <taxon>Pseudonocardiaceae</taxon>
        <taxon>Thermocrispum</taxon>
    </lineage>
</organism>
<feature type="domain" description="DUF3817" evidence="7">
    <location>
        <begin position="25"/>
        <end position="110"/>
    </location>
</feature>
<accession>A0A2W4J9C8</accession>
<sequence length="133" mass="13792">MSAGVRHGRSARAREGTSVHGKVVKTFQVVAVAEALSWTGLIAGMIARSVGMGDGGVPVLGLVHGVLFVCYVVAALVLARLCRWSAGTLVAAAVAAVVPLGTWPFERWALRTGKLDEAGVRRQAGVGLFLQTA</sequence>
<dbReference type="GO" id="GO:0005886">
    <property type="term" value="C:plasma membrane"/>
    <property type="evidence" value="ECO:0007669"/>
    <property type="project" value="UniProtKB-SubCell"/>
</dbReference>
<evidence type="ECO:0000259" key="7">
    <source>
        <dbReference type="Pfam" id="PF12823"/>
    </source>
</evidence>
<dbReference type="Pfam" id="PF12823">
    <property type="entry name" value="DUF3817"/>
    <property type="match status" value="1"/>
</dbReference>
<name>A0A2W4J9C8_9PSEU</name>
<feature type="transmembrane region" description="Helical" evidence="6">
    <location>
        <begin position="27"/>
        <end position="47"/>
    </location>
</feature>
<comment type="caution">
    <text evidence="8">The sequence shown here is derived from an EMBL/GenBank/DDBJ whole genome shotgun (WGS) entry which is preliminary data.</text>
</comment>
<proteinExistence type="predicted"/>
<protein>
    <submittedName>
        <fullName evidence="8">DUF3817 domain-containing protein</fullName>
    </submittedName>
</protein>
<dbReference type="AlphaFoldDB" id="A0A2W4J9C8"/>
<comment type="subcellular location">
    <subcellularLocation>
        <location evidence="1">Cell membrane</location>
        <topology evidence="1">Multi-pass membrane protein</topology>
    </subcellularLocation>
</comment>
<feature type="transmembrane region" description="Helical" evidence="6">
    <location>
        <begin position="84"/>
        <end position="105"/>
    </location>
</feature>
<evidence type="ECO:0000313" key="8">
    <source>
        <dbReference type="EMBL" id="PZM90117.1"/>
    </source>
</evidence>
<keyword evidence="4 6" id="KW-1133">Transmembrane helix</keyword>
<evidence type="ECO:0000256" key="4">
    <source>
        <dbReference type="ARBA" id="ARBA00022989"/>
    </source>
</evidence>
<evidence type="ECO:0000256" key="3">
    <source>
        <dbReference type="ARBA" id="ARBA00022692"/>
    </source>
</evidence>
<evidence type="ECO:0000256" key="5">
    <source>
        <dbReference type="ARBA" id="ARBA00023136"/>
    </source>
</evidence>
<dbReference type="InterPro" id="IPR023845">
    <property type="entry name" value="DUF3817_TM"/>
</dbReference>
<evidence type="ECO:0000256" key="2">
    <source>
        <dbReference type="ARBA" id="ARBA00022475"/>
    </source>
</evidence>
<dbReference type="EMBL" id="QGUI01000894">
    <property type="protein sequence ID" value="PZM90117.1"/>
    <property type="molecule type" value="Genomic_DNA"/>
</dbReference>